<evidence type="ECO:0000313" key="3">
    <source>
        <dbReference type="EMBL" id="SFJ27407.1"/>
    </source>
</evidence>
<dbReference type="GO" id="GO:0016020">
    <property type="term" value="C:membrane"/>
    <property type="evidence" value="ECO:0007669"/>
    <property type="project" value="TreeGrafter"/>
</dbReference>
<sequence length="278" mass="32007">MTWSKRVLETNRGTFEFFEKGEGPPLAVTHLYSEFNESGDYFADSLIENHHVYLINLRECGGSEKASAPHQLTMLETVLDLESIRNALGFDRWKFAGHSTGGMIGILYGIYFSDSLTKLLLANTAAREYMTFSKDCIYNEGHPEFVRMQDLMATLKRGDLTDRERESYTIERTKLSLFRPQDYHMTFNKNINKKLSAKRLDFFSRELHTFDVTKKLSLIKAPTLIIAGKHDVQCPLLYSQELNEAIPHSTCIVFEQSNHYPHLEEVGKFSKVIARDFD</sequence>
<protein>
    <submittedName>
        <fullName evidence="3">Proline iminopeptidase</fullName>
    </submittedName>
</protein>
<dbReference type="EMBL" id="FOSB01000001">
    <property type="protein sequence ID" value="SFJ27407.1"/>
    <property type="molecule type" value="Genomic_DNA"/>
</dbReference>
<name>A0A1I3Q1S4_HALDA</name>
<dbReference type="InterPro" id="IPR000073">
    <property type="entry name" value="AB_hydrolase_1"/>
</dbReference>
<dbReference type="InterPro" id="IPR029058">
    <property type="entry name" value="AB_hydrolase_fold"/>
</dbReference>
<keyword evidence="4" id="KW-1185">Reference proteome</keyword>
<evidence type="ECO:0000256" key="1">
    <source>
        <dbReference type="ARBA" id="ARBA00022801"/>
    </source>
</evidence>
<evidence type="ECO:0000313" key="4">
    <source>
        <dbReference type="Proteomes" id="UP000183557"/>
    </source>
</evidence>
<gene>
    <name evidence="3" type="ORF">SAMN04487936_101500</name>
</gene>
<dbReference type="InterPro" id="IPR050266">
    <property type="entry name" value="AB_hydrolase_sf"/>
</dbReference>
<dbReference type="RefSeq" id="WP_075034943.1">
    <property type="nucleotide sequence ID" value="NZ_FOSB01000001.1"/>
</dbReference>
<dbReference type="SUPFAM" id="SSF53474">
    <property type="entry name" value="alpha/beta-Hydrolases"/>
    <property type="match status" value="1"/>
</dbReference>
<proteinExistence type="predicted"/>
<dbReference type="GO" id="GO:0016787">
    <property type="term" value="F:hydrolase activity"/>
    <property type="evidence" value="ECO:0007669"/>
    <property type="project" value="UniProtKB-KW"/>
</dbReference>
<organism evidence="3 4">
    <name type="scientific">Halobacillus dabanensis</name>
    <dbReference type="NCBI Taxonomy" id="240302"/>
    <lineage>
        <taxon>Bacteria</taxon>
        <taxon>Bacillati</taxon>
        <taxon>Bacillota</taxon>
        <taxon>Bacilli</taxon>
        <taxon>Bacillales</taxon>
        <taxon>Bacillaceae</taxon>
        <taxon>Halobacillus</taxon>
    </lineage>
</organism>
<dbReference type="Pfam" id="PF00561">
    <property type="entry name" value="Abhydrolase_1"/>
    <property type="match status" value="1"/>
</dbReference>
<evidence type="ECO:0000259" key="2">
    <source>
        <dbReference type="Pfam" id="PF00561"/>
    </source>
</evidence>
<dbReference type="AlphaFoldDB" id="A0A1I3Q1S4"/>
<dbReference type="PANTHER" id="PTHR43798:SF31">
    <property type="entry name" value="AB HYDROLASE SUPERFAMILY PROTEIN YCLE"/>
    <property type="match status" value="1"/>
</dbReference>
<dbReference type="OrthoDB" id="9796770at2"/>
<accession>A0A1I3Q1S4</accession>
<keyword evidence="1" id="KW-0378">Hydrolase</keyword>
<dbReference type="Gene3D" id="3.40.50.1820">
    <property type="entry name" value="alpha/beta hydrolase"/>
    <property type="match status" value="1"/>
</dbReference>
<feature type="domain" description="AB hydrolase-1" evidence="2">
    <location>
        <begin position="43"/>
        <end position="265"/>
    </location>
</feature>
<dbReference type="PANTHER" id="PTHR43798">
    <property type="entry name" value="MONOACYLGLYCEROL LIPASE"/>
    <property type="match status" value="1"/>
</dbReference>
<dbReference type="Proteomes" id="UP000183557">
    <property type="component" value="Unassembled WGS sequence"/>
</dbReference>
<reference evidence="4" key="1">
    <citation type="submission" date="2016-10" db="EMBL/GenBank/DDBJ databases">
        <authorList>
            <person name="Varghese N."/>
            <person name="Submissions S."/>
        </authorList>
    </citation>
    <scope>NUCLEOTIDE SEQUENCE [LARGE SCALE GENOMIC DNA]</scope>
    <source>
        <strain evidence="4">CGMCC 1.3704</strain>
    </source>
</reference>